<dbReference type="Gramene" id="Zm00001eb238200_T001">
    <property type="protein sequence ID" value="Zm00001eb238200_P001"/>
    <property type="gene ID" value="Zm00001eb238200"/>
</dbReference>
<keyword evidence="2" id="KW-0597">Phosphoprotein</keyword>
<organism evidence="14 15">
    <name type="scientific">Zea mays</name>
    <name type="common">Maize</name>
    <dbReference type="NCBI Taxonomy" id="4577"/>
    <lineage>
        <taxon>Eukaryota</taxon>
        <taxon>Viridiplantae</taxon>
        <taxon>Streptophyta</taxon>
        <taxon>Embryophyta</taxon>
        <taxon>Tracheophyta</taxon>
        <taxon>Spermatophyta</taxon>
        <taxon>Magnoliopsida</taxon>
        <taxon>Liliopsida</taxon>
        <taxon>Poales</taxon>
        <taxon>Poaceae</taxon>
        <taxon>PACMAD clade</taxon>
        <taxon>Panicoideae</taxon>
        <taxon>Andropogonodae</taxon>
        <taxon>Andropogoneae</taxon>
        <taxon>Tripsacinae</taxon>
        <taxon>Zea</taxon>
    </lineage>
</organism>
<evidence type="ECO:0000256" key="1">
    <source>
        <dbReference type="ARBA" id="ARBA00004167"/>
    </source>
</evidence>
<dbReference type="InParanoid" id="A0A804PI28"/>
<dbReference type="PANTHER" id="PTHR48003">
    <property type="entry name" value="OS07G0626500 PROTEIN"/>
    <property type="match status" value="1"/>
</dbReference>
<dbReference type="EnsemblPlants" id="Zm00001eb238200_T001">
    <property type="protein sequence ID" value="Zm00001eb238200_P001"/>
    <property type="gene ID" value="Zm00001eb238200"/>
</dbReference>
<feature type="compositionally biased region" description="Polar residues" evidence="12">
    <location>
        <begin position="28"/>
        <end position="42"/>
    </location>
</feature>
<dbReference type="InterPro" id="IPR011009">
    <property type="entry name" value="Kinase-like_dom_sf"/>
</dbReference>
<feature type="domain" description="Protein kinase" evidence="13">
    <location>
        <begin position="69"/>
        <end position="293"/>
    </location>
</feature>
<keyword evidence="8" id="KW-0067">ATP-binding</keyword>
<comment type="subcellular location">
    <subcellularLocation>
        <location evidence="1">Membrane</location>
        <topology evidence="1">Single-pass membrane protein</topology>
    </subcellularLocation>
</comment>
<dbReference type="PANTHER" id="PTHR48003:SF3">
    <property type="entry name" value="LEUCINE-RICH REPEAT PROTEIN KINASE FAMILY PROTEIN"/>
    <property type="match status" value="1"/>
</dbReference>
<dbReference type="Pfam" id="PF07714">
    <property type="entry name" value="PK_Tyr_Ser-Thr"/>
    <property type="match status" value="1"/>
</dbReference>
<evidence type="ECO:0000313" key="14">
    <source>
        <dbReference type="EnsemblPlants" id="Zm00001eb238200_P001"/>
    </source>
</evidence>
<evidence type="ECO:0000259" key="13">
    <source>
        <dbReference type="PROSITE" id="PS50011"/>
    </source>
</evidence>
<dbReference type="AlphaFoldDB" id="A0A804PI28"/>
<dbReference type="PROSITE" id="PS50011">
    <property type="entry name" value="PROTEIN_KINASE_DOM"/>
    <property type="match status" value="1"/>
</dbReference>
<dbReference type="Proteomes" id="UP000007305">
    <property type="component" value="Chromosome 5"/>
</dbReference>
<reference evidence="14" key="2">
    <citation type="submission" date="2019-07" db="EMBL/GenBank/DDBJ databases">
        <authorList>
            <person name="Seetharam A."/>
            <person name="Woodhouse M."/>
            <person name="Cannon E."/>
        </authorList>
    </citation>
    <scope>NUCLEOTIDE SEQUENCE [LARGE SCALE GENOMIC DNA]</scope>
    <source>
        <strain evidence="14">cv. B73</strain>
    </source>
</reference>
<dbReference type="GO" id="GO:0016020">
    <property type="term" value="C:membrane"/>
    <property type="evidence" value="ECO:0007669"/>
    <property type="project" value="UniProtKB-SubCell"/>
</dbReference>
<feature type="region of interest" description="Disordered" evidence="12">
    <location>
        <begin position="11"/>
        <end position="54"/>
    </location>
</feature>
<name>A0A804PI28_MAIZE</name>
<evidence type="ECO:0000256" key="10">
    <source>
        <dbReference type="ARBA" id="ARBA00023136"/>
    </source>
</evidence>
<dbReference type="InterPro" id="IPR000719">
    <property type="entry name" value="Prot_kinase_dom"/>
</dbReference>
<dbReference type="InterPro" id="IPR053059">
    <property type="entry name" value="Inactive_SerThr-Kinase_ABA"/>
</dbReference>
<evidence type="ECO:0000256" key="11">
    <source>
        <dbReference type="ARBA" id="ARBA00023170"/>
    </source>
</evidence>
<evidence type="ECO:0000256" key="2">
    <source>
        <dbReference type="ARBA" id="ARBA00022553"/>
    </source>
</evidence>
<keyword evidence="6" id="KW-0677">Repeat</keyword>
<reference evidence="15" key="1">
    <citation type="journal article" date="2009" name="Science">
        <title>The B73 maize genome: complexity, diversity, and dynamics.</title>
        <authorList>
            <person name="Schnable P.S."/>
            <person name="Ware D."/>
            <person name="Fulton R.S."/>
            <person name="Stein J.C."/>
            <person name="Wei F."/>
            <person name="Pasternak S."/>
            <person name="Liang C."/>
            <person name="Zhang J."/>
            <person name="Fulton L."/>
            <person name="Graves T.A."/>
            <person name="Minx P."/>
            <person name="Reily A.D."/>
            <person name="Courtney L."/>
            <person name="Kruchowski S.S."/>
            <person name="Tomlinson C."/>
            <person name="Strong C."/>
            <person name="Delehaunty K."/>
            <person name="Fronick C."/>
            <person name="Courtney B."/>
            <person name="Rock S.M."/>
            <person name="Belter E."/>
            <person name="Du F."/>
            <person name="Kim K."/>
            <person name="Abbott R.M."/>
            <person name="Cotton M."/>
            <person name="Levy A."/>
            <person name="Marchetto P."/>
            <person name="Ochoa K."/>
            <person name="Jackson S.M."/>
            <person name="Gillam B."/>
            <person name="Chen W."/>
            <person name="Yan L."/>
            <person name="Higginbotham J."/>
            <person name="Cardenas M."/>
            <person name="Waligorski J."/>
            <person name="Applebaum E."/>
            <person name="Phelps L."/>
            <person name="Falcone J."/>
            <person name="Kanchi K."/>
            <person name="Thane T."/>
            <person name="Scimone A."/>
            <person name="Thane N."/>
            <person name="Henke J."/>
            <person name="Wang T."/>
            <person name="Ruppert J."/>
            <person name="Shah N."/>
            <person name="Rotter K."/>
            <person name="Hodges J."/>
            <person name="Ingenthron E."/>
            <person name="Cordes M."/>
            <person name="Kohlberg S."/>
            <person name="Sgro J."/>
            <person name="Delgado B."/>
            <person name="Mead K."/>
            <person name="Chinwalla A."/>
            <person name="Leonard S."/>
            <person name="Crouse K."/>
            <person name="Collura K."/>
            <person name="Kudrna D."/>
            <person name="Currie J."/>
            <person name="He R."/>
            <person name="Angelova A."/>
            <person name="Rajasekar S."/>
            <person name="Mueller T."/>
            <person name="Lomeli R."/>
            <person name="Scara G."/>
            <person name="Ko A."/>
            <person name="Delaney K."/>
            <person name="Wissotski M."/>
            <person name="Lopez G."/>
            <person name="Campos D."/>
            <person name="Braidotti M."/>
            <person name="Ashley E."/>
            <person name="Golser W."/>
            <person name="Kim H."/>
            <person name="Lee S."/>
            <person name="Lin J."/>
            <person name="Dujmic Z."/>
            <person name="Kim W."/>
            <person name="Talag J."/>
            <person name="Zuccolo A."/>
            <person name="Fan C."/>
            <person name="Sebastian A."/>
            <person name="Kramer M."/>
            <person name="Spiegel L."/>
            <person name="Nascimento L."/>
            <person name="Zutavern T."/>
            <person name="Miller B."/>
            <person name="Ambroise C."/>
            <person name="Muller S."/>
            <person name="Spooner W."/>
            <person name="Narechania A."/>
            <person name="Ren L."/>
            <person name="Wei S."/>
            <person name="Kumari S."/>
            <person name="Faga B."/>
            <person name="Levy M.J."/>
            <person name="McMahan L."/>
            <person name="Van Buren P."/>
            <person name="Vaughn M.W."/>
            <person name="Ying K."/>
            <person name="Yeh C.-T."/>
            <person name="Emrich S.J."/>
            <person name="Jia Y."/>
            <person name="Kalyanaraman A."/>
            <person name="Hsia A.-P."/>
            <person name="Barbazuk W.B."/>
            <person name="Baucom R.S."/>
            <person name="Brutnell T.P."/>
            <person name="Carpita N.C."/>
            <person name="Chaparro C."/>
            <person name="Chia J.-M."/>
            <person name="Deragon J.-M."/>
            <person name="Estill J.C."/>
            <person name="Fu Y."/>
            <person name="Jeddeloh J.A."/>
            <person name="Han Y."/>
            <person name="Lee H."/>
            <person name="Li P."/>
            <person name="Lisch D.R."/>
            <person name="Liu S."/>
            <person name="Liu Z."/>
            <person name="Nagel D.H."/>
            <person name="McCann M.C."/>
            <person name="SanMiguel P."/>
            <person name="Myers A.M."/>
            <person name="Nettleton D."/>
            <person name="Nguyen J."/>
            <person name="Penning B.W."/>
            <person name="Ponnala L."/>
            <person name="Schneider K.L."/>
            <person name="Schwartz D.C."/>
            <person name="Sharma A."/>
            <person name="Soderlund C."/>
            <person name="Springer N.M."/>
            <person name="Sun Q."/>
            <person name="Wang H."/>
            <person name="Waterman M."/>
            <person name="Westerman R."/>
            <person name="Wolfgruber T.K."/>
            <person name="Yang L."/>
            <person name="Yu Y."/>
            <person name="Zhang L."/>
            <person name="Zhou S."/>
            <person name="Zhu Q."/>
            <person name="Bennetzen J.L."/>
            <person name="Dawe R.K."/>
            <person name="Jiang J."/>
            <person name="Jiang N."/>
            <person name="Presting G.G."/>
            <person name="Wessler S.R."/>
            <person name="Aluru S."/>
            <person name="Martienssen R.A."/>
            <person name="Clifton S.W."/>
            <person name="McCombie W.R."/>
            <person name="Wing R.A."/>
            <person name="Wilson R.K."/>
        </authorList>
    </citation>
    <scope>NUCLEOTIDE SEQUENCE [LARGE SCALE GENOMIC DNA]</scope>
    <source>
        <strain evidence="15">cv. B73</strain>
    </source>
</reference>
<evidence type="ECO:0000256" key="7">
    <source>
        <dbReference type="ARBA" id="ARBA00022741"/>
    </source>
</evidence>
<dbReference type="Gene3D" id="1.10.510.10">
    <property type="entry name" value="Transferase(Phosphotransferase) domain 1"/>
    <property type="match status" value="1"/>
</dbReference>
<dbReference type="SMART" id="SM00220">
    <property type="entry name" value="S_TKc"/>
    <property type="match status" value="1"/>
</dbReference>
<dbReference type="FunFam" id="3.30.200.20:FF:000486">
    <property type="entry name" value="Leucine-rich repeat receptor-like protein kinase"/>
    <property type="match status" value="1"/>
</dbReference>
<dbReference type="SUPFAM" id="SSF56112">
    <property type="entry name" value="Protein kinase-like (PK-like)"/>
    <property type="match status" value="1"/>
</dbReference>
<keyword evidence="9" id="KW-1133">Transmembrane helix</keyword>
<dbReference type="GO" id="GO:0005524">
    <property type="term" value="F:ATP binding"/>
    <property type="evidence" value="ECO:0007669"/>
    <property type="project" value="UniProtKB-KW"/>
</dbReference>
<sequence>MMGISSYAATGMDSSLQSSGGSSVMSSTRDLTMRRNNVSSNPAVRGPRRRGPTRCARHQVVFTAEELSRAPTEIIGRSCHGTSYKATHDNGYMLTVKWLKEGFAKSKKEFSREIKKLGSVRHPNLVPLRGYYWAPKEQERIMISDYADATSLSTYLSDYMHNALIQNSTPSALVTDYSLHRQMTSIGMAEQVLNAGALGYSPPEFSSTSKPCPSLKCDVHAFGVILLELMTGKIAGEIICMNDGVVDLTDWVRMLDLEERVSECYDRHIMGVENSEGAPQALDGRHMHMLTTR</sequence>
<evidence type="ECO:0000256" key="4">
    <source>
        <dbReference type="ARBA" id="ARBA00022692"/>
    </source>
</evidence>
<reference evidence="14" key="3">
    <citation type="submission" date="2021-05" db="UniProtKB">
        <authorList>
            <consortium name="EnsemblPlants"/>
        </authorList>
    </citation>
    <scope>IDENTIFICATION</scope>
    <source>
        <strain evidence="14">cv. B73</strain>
    </source>
</reference>
<dbReference type="GO" id="GO:0004672">
    <property type="term" value="F:protein kinase activity"/>
    <property type="evidence" value="ECO:0007669"/>
    <property type="project" value="InterPro"/>
</dbReference>
<evidence type="ECO:0000256" key="6">
    <source>
        <dbReference type="ARBA" id="ARBA00022737"/>
    </source>
</evidence>
<keyword evidence="4" id="KW-0812">Transmembrane</keyword>
<evidence type="ECO:0000256" key="8">
    <source>
        <dbReference type="ARBA" id="ARBA00022840"/>
    </source>
</evidence>
<dbReference type="Gene3D" id="3.30.200.20">
    <property type="entry name" value="Phosphorylase Kinase, domain 1"/>
    <property type="match status" value="1"/>
</dbReference>
<proteinExistence type="predicted"/>
<evidence type="ECO:0000256" key="5">
    <source>
        <dbReference type="ARBA" id="ARBA00022729"/>
    </source>
</evidence>
<keyword evidence="3" id="KW-0433">Leucine-rich repeat</keyword>
<evidence type="ECO:0000256" key="9">
    <source>
        <dbReference type="ARBA" id="ARBA00022989"/>
    </source>
</evidence>
<keyword evidence="10" id="KW-0472">Membrane</keyword>
<evidence type="ECO:0000256" key="3">
    <source>
        <dbReference type="ARBA" id="ARBA00022614"/>
    </source>
</evidence>
<keyword evidence="5" id="KW-0732">Signal</keyword>
<keyword evidence="15" id="KW-1185">Reference proteome</keyword>
<accession>A0A804PI28</accession>
<dbReference type="InterPro" id="IPR001245">
    <property type="entry name" value="Ser-Thr/Tyr_kinase_cat_dom"/>
</dbReference>
<evidence type="ECO:0000256" key="12">
    <source>
        <dbReference type="SAM" id="MobiDB-lite"/>
    </source>
</evidence>
<feature type="compositionally biased region" description="Low complexity" evidence="12">
    <location>
        <begin position="14"/>
        <end position="27"/>
    </location>
</feature>
<protein>
    <recommendedName>
        <fullName evidence="13">Protein kinase domain-containing protein</fullName>
    </recommendedName>
</protein>
<keyword evidence="7" id="KW-0547">Nucleotide-binding</keyword>
<evidence type="ECO:0000313" key="15">
    <source>
        <dbReference type="Proteomes" id="UP000007305"/>
    </source>
</evidence>
<keyword evidence="11" id="KW-0675">Receptor</keyword>